<accession>A0A5C5WFA7</accession>
<keyword evidence="3" id="KW-1185">Reference proteome</keyword>
<dbReference type="Proteomes" id="UP000318995">
    <property type="component" value="Unassembled WGS sequence"/>
</dbReference>
<comment type="caution">
    <text evidence="2">The sequence shown here is derived from an EMBL/GenBank/DDBJ whole genome shotgun (WGS) entry which is preliminary data.</text>
</comment>
<dbReference type="EMBL" id="SJPH01000001">
    <property type="protein sequence ID" value="TWT48779.1"/>
    <property type="molecule type" value="Genomic_DNA"/>
</dbReference>
<reference evidence="2 3" key="1">
    <citation type="submission" date="2019-02" db="EMBL/GenBank/DDBJ databases">
        <title>Deep-cultivation of Planctomycetes and their phenomic and genomic characterization uncovers novel biology.</title>
        <authorList>
            <person name="Wiegand S."/>
            <person name="Jogler M."/>
            <person name="Boedeker C."/>
            <person name="Pinto D."/>
            <person name="Vollmers J."/>
            <person name="Rivas-Marin E."/>
            <person name="Kohn T."/>
            <person name="Peeters S.H."/>
            <person name="Heuer A."/>
            <person name="Rast P."/>
            <person name="Oberbeckmann S."/>
            <person name="Bunk B."/>
            <person name="Jeske O."/>
            <person name="Meyerdierks A."/>
            <person name="Storesund J.E."/>
            <person name="Kallscheuer N."/>
            <person name="Luecker S."/>
            <person name="Lage O.M."/>
            <person name="Pohl T."/>
            <person name="Merkel B.J."/>
            <person name="Hornburger P."/>
            <person name="Mueller R.-W."/>
            <person name="Bruemmer F."/>
            <person name="Labrenz M."/>
            <person name="Spormann A.M."/>
            <person name="Op Den Camp H."/>
            <person name="Overmann J."/>
            <person name="Amann R."/>
            <person name="Jetten M.S.M."/>
            <person name="Mascher T."/>
            <person name="Medema M.H."/>
            <person name="Devos D.P."/>
            <person name="Kaster A.-K."/>
            <person name="Ovreas L."/>
            <person name="Rohde M."/>
            <person name="Galperin M.Y."/>
            <person name="Jogler C."/>
        </authorList>
    </citation>
    <scope>NUCLEOTIDE SEQUENCE [LARGE SCALE GENOMIC DNA]</scope>
    <source>
        <strain evidence="2 3">Pla111</strain>
    </source>
</reference>
<evidence type="ECO:0008006" key="4">
    <source>
        <dbReference type="Google" id="ProtNLM"/>
    </source>
</evidence>
<feature type="compositionally biased region" description="Pro residues" evidence="1">
    <location>
        <begin position="238"/>
        <end position="248"/>
    </location>
</feature>
<evidence type="ECO:0000256" key="1">
    <source>
        <dbReference type="SAM" id="MobiDB-lite"/>
    </source>
</evidence>
<protein>
    <recommendedName>
        <fullName evidence="4">DUF429 domain-containing protein</fullName>
    </recommendedName>
</protein>
<dbReference type="Pfam" id="PF04250">
    <property type="entry name" value="DUF429"/>
    <property type="match status" value="1"/>
</dbReference>
<proteinExistence type="predicted"/>
<feature type="region of interest" description="Disordered" evidence="1">
    <location>
        <begin position="224"/>
        <end position="248"/>
    </location>
</feature>
<name>A0A5C5WFA7_9BACT</name>
<organism evidence="2 3">
    <name type="scientific">Botrimarina hoheduenensis</name>
    <dbReference type="NCBI Taxonomy" id="2528000"/>
    <lineage>
        <taxon>Bacteria</taxon>
        <taxon>Pseudomonadati</taxon>
        <taxon>Planctomycetota</taxon>
        <taxon>Planctomycetia</taxon>
        <taxon>Pirellulales</taxon>
        <taxon>Lacipirellulaceae</taxon>
        <taxon>Botrimarina</taxon>
    </lineage>
</organism>
<dbReference type="OrthoDB" id="9811476at2"/>
<sequence>MTDPARSVSSFSATLAGVDGCRAGWIAAVGDAGMSTIRLVVGTSLASLVEQHPEVTLWAIDMPVDLPAGKPQDEGLRDCDAAARTRLGWPRSSSVFSAPPKPVLAAQSYEEACELSVALSGQKLSVQAWNLVPKVREVQALLVERPELVGRLFETHPELCFAQMNGGKGIEASKKTPEGRATRLRLLSAEFGQAAIRRAMASTKGIKQVANDDKIDALAALSAARRHRDGQTRQVPGNAPPESPRIVY</sequence>
<evidence type="ECO:0000313" key="3">
    <source>
        <dbReference type="Proteomes" id="UP000318995"/>
    </source>
</evidence>
<evidence type="ECO:0000313" key="2">
    <source>
        <dbReference type="EMBL" id="TWT48779.1"/>
    </source>
</evidence>
<dbReference type="AlphaFoldDB" id="A0A5C5WFA7"/>
<dbReference type="InterPro" id="IPR007362">
    <property type="entry name" value="DUF429"/>
</dbReference>
<gene>
    <name evidence="2" type="ORF">Pla111_05540</name>
</gene>